<evidence type="ECO:0000256" key="5">
    <source>
        <dbReference type="ARBA" id="ARBA00022842"/>
    </source>
</evidence>
<comment type="caution">
    <text evidence="8">The sequence shown here is derived from an EMBL/GenBank/DDBJ whole genome shotgun (WGS) entry which is preliminary data.</text>
</comment>
<dbReference type="Proteomes" id="UP000234206">
    <property type="component" value="Unassembled WGS sequence"/>
</dbReference>
<keyword evidence="4" id="KW-0378">Hydrolase</keyword>
<evidence type="ECO:0000313" key="8">
    <source>
        <dbReference type="EMBL" id="PKZ42205.1"/>
    </source>
</evidence>
<reference evidence="8 9" key="1">
    <citation type="submission" date="2017-12" db="EMBL/GenBank/DDBJ databases">
        <title>Phylogenetic diversity of female urinary microbiome.</title>
        <authorList>
            <person name="Thomas-White K."/>
            <person name="Wolfe A.J."/>
        </authorList>
    </citation>
    <scope>NUCLEOTIDE SEQUENCE [LARGE SCALE GENOMIC DNA]</scope>
    <source>
        <strain evidence="8 9">UMB1298</strain>
    </source>
</reference>
<dbReference type="OrthoDB" id="9802805at2"/>
<keyword evidence="5" id="KW-0460">Magnesium</keyword>
<evidence type="ECO:0000256" key="4">
    <source>
        <dbReference type="ARBA" id="ARBA00022801"/>
    </source>
</evidence>
<evidence type="ECO:0000313" key="9">
    <source>
        <dbReference type="Proteomes" id="UP000234206"/>
    </source>
</evidence>
<accession>A0A2I1PC50</accession>
<dbReference type="Pfam" id="PF00293">
    <property type="entry name" value="NUDIX"/>
    <property type="match status" value="1"/>
</dbReference>
<keyword evidence="6" id="KW-0464">Manganese</keyword>
<dbReference type="InterPro" id="IPR000086">
    <property type="entry name" value="NUDIX_hydrolase_dom"/>
</dbReference>
<proteinExistence type="predicted"/>
<sequence length="231" mass="24755">MSPSEADRSWVFDEPAAGDPLQVPRWLAGLQARVDAAPMERLARPLATPPAQGVPARRDAAVLVLVGPEGVVLTRRGSSLAHHAGQVSFPGGGVDAGETAEQAALREGTEEVCLDPASVQMVARLPRLPVAPSFRPVTPVVGWWERPHALSVGSELEVASIHVVPLGHLVDPARRFTARLPGVGRTTPGFDVDGLFVWGYTGWLLSTVLRLGGLDRPWDPRDVRDVPDGYR</sequence>
<keyword evidence="9" id="KW-1185">Reference proteome</keyword>
<dbReference type="InterPro" id="IPR015797">
    <property type="entry name" value="NUDIX_hydrolase-like_dom_sf"/>
</dbReference>
<dbReference type="PROSITE" id="PS51462">
    <property type="entry name" value="NUDIX"/>
    <property type="match status" value="1"/>
</dbReference>
<dbReference type="Gene3D" id="3.90.79.10">
    <property type="entry name" value="Nucleoside Triphosphate Pyrophosphohydrolase"/>
    <property type="match status" value="1"/>
</dbReference>
<dbReference type="GO" id="GO:0046872">
    <property type="term" value="F:metal ion binding"/>
    <property type="evidence" value="ECO:0007669"/>
    <property type="project" value="UniProtKB-KW"/>
</dbReference>
<dbReference type="GO" id="GO:0010945">
    <property type="term" value="F:coenzyme A diphosphatase activity"/>
    <property type="evidence" value="ECO:0007669"/>
    <property type="project" value="InterPro"/>
</dbReference>
<dbReference type="PANTHER" id="PTHR12992:SF11">
    <property type="entry name" value="MITOCHONDRIAL COENZYME A DIPHOSPHATASE NUDT8"/>
    <property type="match status" value="1"/>
</dbReference>
<evidence type="ECO:0000256" key="6">
    <source>
        <dbReference type="ARBA" id="ARBA00023211"/>
    </source>
</evidence>
<keyword evidence="3" id="KW-0479">Metal-binding</keyword>
<organism evidence="8 9">
    <name type="scientific">Kytococcus schroeteri</name>
    <dbReference type="NCBI Taxonomy" id="138300"/>
    <lineage>
        <taxon>Bacteria</taxon>
        <taxon>Bacillati</taxon>
        <taxon>Actinomycetota</taxon>
        <taxon>Actinomycetes</taxon>
        <taxon>Micrococcales</taxon>
        <taxon>Kytococcaceae</taxon>
        <taxon>Kytococcus</taxon>
    </lineage>
</organism>
<dbReference type="RefSeq" id="WP_101849307.1">
    <property type="nucleotide sequence ID" value="NZ_PKIZ01000005.1"/>
</dbReference>
<comment type="cofactor">
    <cofactor evidence="2">
        <name>Mg(2+)</name>
        <dbReference type="ChEBI" id="CHEBI:18420"/>
    </cofactor>
</comment>
<gene>
    <name evidence="8" type="ORF">CYJ76_03950</name>
</gene>
<protein>
    <submittedName>
        <fullName evidence="8">CoA pyrophosphatase</fullName>
    </submittedName>
</protein>
<evidence type="ECO:0000259" key="7">
    <source>
        <dbReference type="PROSITE" id="PS51462"/>
    </source>
</evidence>
<dbReference type="EMBL" id="PKIZ01000005">
    <property type="protein sequence ID" value="PKZ42205.1"/>
    <property type="molecule type" value="Genomic_DNA"/>
</dbReference>
<dbReference type="PANTHER" id="PTHR12992">
    <property type="entry name" value="NUDIX HYDROLASE"/>
    <property type="match status" value="1"/>
</dbReference>
<comment type="cofactor">
    <cofactor evidence="1">
        <name>Mn(2+)</name>
        <dbReference type="ChEBI" id="CHEBI:29035"/>
    </cofactor>
</comment>
<dbReference type="AlphaFoldDB" id="A0A2I1PC50"/>
<feature type="domain" description="Nudix hydrolase" evidence="7">
    <location>
        <begin position="55"/>
        <end position="186"/>
    </location>
</feature>
<evidence type="ECO:0000256" key="1">
    <source>
        <dbReference type="ARBA" id="ARBA00001936"/>
    </source>
</evidence>
<dbReference type="SUPFAM" id="SSF55811">
    <property type="entry name" value="Nudix"/>
    <property type="match status" value="1"/>
</dbReference>
<dbReference type="InterPro" id="IPR045121">
    <property type="entry name" value="CoAse"/>
</dbReference>
<name>A0A2I1PC50_9MICO</name>
<evidence type="ECO:0000256" key="3">
    <source>
        <dbReference type="ARBA" id="ARBA00022723"/>
    </source>
</evidence>
<dbReference type="CDD" id="cd03426">
    <property type="entry name" value="NUDIX_CoAse_Nudt7"/>
    <property type="match status" value="1"/>
</dbReference>
<evidence type="ECO:0000256" key="2">
    <source>
        <dbReference type="ARBA" id="ARBA00001946"/>
    </source>
</evidence>